<keyword evidence="1" id="KW-0732">Signal</keyword>
<dbReference type="EMBL" id="KE720794">
    <property type="protein sequence ID" value="ERF75992.1"/>
    <property type="molecule type" value="Genomic_DNA"/>
</dbReference>
<name>U1GEE4_ENDPU</name>
<dbReference type="GeneID" id="19243096"/>
<dbReference type="Proteomes" id="UP000019373">
    <property type="component" value="Unassembled WGS sequence"/>
</dbReference>
<feature type="chain" id="PRO_5004611289" evidence="1">
    <location>
        <begin position="18"/>
        <end position="62"/>
    </location>
</feature>
<dbReference type="AlphaFoldDB" id="U1GEE4"/>
<keyword evidence="3" id="KW-1185">Reference proteome</keyword>
<gene>
    <name evidence="2" type="ORF">EPUS_08246</name>
</gene>
<organism evidence="2 3">
    <name type="scientific">Endocarpon pusillum (strain Z07020 / HMAS-L-300199)</name>
    <name type="common">Lichen-forming fungus</name>
    <dbReference type="NCBI Taxonomy" id="1263415"/>
    <lineage>
        <taxon>Eukaryota</taxon>
        <taxon>Fungi</taxon>
        <taxon>Dikarya</taxon>
        <taxon>Ascomycota</taxon>
        <taxon>Pezizomycotina</taxon>
        <taxon>Eurotiomycetes</taxon>
        <taxon>Chaetothyriomycetidae</taxon>
        <taxon>Verrucariales</taxon>
        <taxon>Verrucariaceae</taxon>
        <taxon>Endocarpon</taxon>
    </lineage>
</organism>
<dbReference type="HOGENOM" id="CLU_2904185_0_0_1"/>
<proteinExistence type="predicted"/>
<accession>U1GEE4</accession>
<feature type="signal peptide" evidence="1">
    <location>
        <begin position="1"/>
        <end position="17"/>
    </location>
</feature>
<reference evidence="3" key="1">
    <citation type="journal article" date="2014" name="BMC Genomics">
        <title>Genome characteristics reveal the impact of lichenization on lichen-forming fungus Endocarpon pusillum Hedwig (Verrucariales, Ascomycota).</title>
        <authorList>
            <person name="Wang Y.-Y."/>
            <person name="Liu B."/>
            <person name="Zhang X.-Y."/>
            <person name="Zhou Q.-M."/>
            <person name="Zhang T."/>
            <person name="Li H."/>
            <person name="Yu Y.-F."/>
            <person name="Zhang X.-L."/>
            <person name="Hao X.-Y."/>
            <person name="Wang M."/>
            <person name="Wang L."/>
            <person name="Wei J.-C."/>
        </authorList>
    </citation>
    <scope>NUCLEOTIDE SEQUENCE [LARGE SCALE GENOMIC DNA]</scope>
    <source>
        <strain evidence="3">Z07020 / HMAS-L-300199</strain>
    </source>
</reference>
<dbReference type="RefSeq" id="XP_007786648.1">
    <property type="nucleotide sequence ID" value="XM_007788458.1"/>
</dbReference>
<evidence type="ECO:0000256" key="1">
    <source>
        <dbReference type="SAM" id="SignalP"/>
    </source>
</evidence>
<evidence type="ECO:0000313" key="2">
    <source>
        <dbReference type="EMBL" id="ERF75992.1"/>
    </source>
</evidence>
<sequence>MKSIILTLITLIAFAVAVPFNEAANSLAKREAYHPTHEHDAQALEDRGVEAVAANGHGQGYP</sequence>
<evidence type="ECO:0000313" key="3">
    <source>
        <dbReference type="Proteomes" id="UP000019373"/>
    </source>
</evidence>
<protein>
    <submittedName>
        <fullName evidence="2">Uncharacterized protein</fullName>
    </submittedName>
</protein>